<protein>
    <submittedName>
        <fullName evidence="1">Uncharacterized protein</fullName>
    </submittedName>
</protein>
<dbReference type="AlphaFoldDB" id="A0A1M5B4M4"/>
<gene>
    <name evidence="1" type="ORF">SAMN05444349_11772</name>
</gene>
<dbReference type="EMBL" id="FQVD01000017">
    <property type="protein sequence ID" value="SHF37501.1"/>
    <property type="molecule type" value="Genomic_DNA"/>
</dbReference>
<evidence type="ECO:0000313" key="2">
    <source>
        <dbReference type="Proteomes" id="UP000184436"/>
    </source>
</evidence>
<organism evidence="1 2">
    <name type="scientific">Bacteroides faecichinchillae</name>
    <dbReference type="NCBI Taxonomy" id="871325"/>
    <lineage>
        <taxon>Bacteria</taxon>
        <taxon>Pseudomonadati</taxon>
        <taxon>Bacteroidota</taxon>
        <taxon>Bacteroidia</taxon>
        <taxon>Bacteroidales</taxon>
        <taxon>Bacteroidaceae</taxon>
        <taxon>Bacteroides</taxon>
    </lineage>
</organism>
<dbReference type="Proteomes" id="UP000184436">
    <property type="component" value="Unassembled WGS sequence"/>
</dbReference>
<keyword evidence="2" id="KW-1185">Reference proteome</keyword>
<reference evidence="1 2" key="1">
    <citation type="submission" date="2016-11" db="EMBL/GenBank/DDBJ databases">
        <authorList>
            <person name="Jaros S."/>
            <person name="Januszkiewicz K."/>
            <person name="Wedrychowicz H."/>
        </authorList>
    </citation>
    <scope>NUCLEOTIDE SEQUENCE [LARGE SCALE GENOMIC DNA]</scope>
    <source>
        <strain evidence="1 2">DSM 26883</strain>
    </source>
</reference>
<dbReference type="STRING" id="871325.SAMN05444349_11772"/>
<accession>A0A1M5B4M4</accession>
<proteinExistence type="predicted"/>
<dbReference type="RefSeq" id="WP_025075381.1">
    <property type="nucleotide sequence ID" value="NZ_FQVD01000017.1"/>
</dbReference>
<sequence>MGAPSHFDHAEAEDCSIYQVTITDTEGEKEILHHLSPDYDKLNMMLFKGMIRSFEVELDYSRNPTDRFFCSQN</sequence>
<evidence type="ECO:0000313" key="1">
    <source>
        <dbReference type="EMBL" id="SHF37501.1"/>
    </source>
</evidence>
<name>A0A1M5B4M4_9BACE</name>